<dbReference type="EMBL" id="ML213531">
    <property type="protein sequence ID" value="TFK46313.1"/>
    <property type="molecule type" value="Genomic_DNA"/>
</dbReference>
<accession>A0A5C3MNJ2</accession>
<dbReference type="PRINTS" id="PR00081">
    <property type="entry name" value="GDHRDH"/>
</dbReference>
<dbReference type="PANTHER" id="PTHR45458:SF3">
    <property type="entry name" value="CHAIN DEHYDROGENASE (ATSC), PUTATIVE-RELATED"/>
    <property type="match status" value="1"/>
</dbReference>
<evidence type="ECO:0000313" key="1">
    <source>
        <dbReference type="EMBL" id="TFK46313.1"/>
    </source>
</evidence>
<dbReference type="AlphaFoldDB" id="A0A5C3MNJ2"/>
<organism evidence="1 2">
    <name type="scientific">Heliocybe sulcata</name>
    <dbReference type="NCBI Taxonomy" id="5364"/>
    <lineage>
        <taxon>Eukaryota</taxon>
        <taxon>Fungi</taxon>
        <taxon>Dikarya</taxon>
        <taxon>Basidiomycota</taxon>
        <taxon>Agaricomycotina</taxon>
        <taxon>Agaricomycetes</taxon>
        <taxon>Gloeophyllales</taxon>
        <taxon>Gloeophyllaceae</taxon>
        <taxon>Heliocybe</taxon>
    </lineage>
</organism>
<dbReference type="InterPro" id="IPR052184">
    <property type="entry name" value="SDR_enzymes"/>
</dbReference>
<dbReference type="SUPFAM" id="SSF51735">
    <property type="entry name" value="NAD(P)-binding Rossmann-fold domains"/>
    <property type="match status" value="1"/>
</dbReference>
<dbReference type="Proteomes" id="UP000305948">
    <property type="component" value="Unassembled WGS sequence"/>
</dbReference>
<dbReference type="OrthoDB" id="9876299at2759"/>
<keyword evidence="2" id="KW-1185">Reference proteome</keyword>
<name>A0A5C3MNJ2_9AGAM</name>
<dbReference type="Gene3D" id="3.40.50.720">
    <property type="entry name" value="NAD(P)-binding Rossmann-like Domain"/>
    <property type="match status" value="1"/>
</dbReference>
<dbReference type="PANTHER" id="PTHR45458">
    <property type="entry name" value="SHORT-CHAIN DEHYDROGENASE/REDUCTASE SDR"/>
    <property type="match status" value="1"/>
</dbReference>
<evidence type="ECO:0000313" key="2">
    <source>
        <dbReference type="Proteomes" id="UP000305948"/>
    </source>
</evidence>
<reference evidence="1 2" key="1">
    <citation type="journal article" date="2019" name="Nat. Ecol. Evol.">
        <title>Megaphylogeny resolves global patterns of mushroom evolution.</title>
        <authorList>
            <person name="Varga T."/>
            <person name="Krizsan K."/>
            <person name="Foldi C."/>
            <person name="Dima B."/>
            <person name="Sanchez-Garcia M."/>
            <person name="Sanchez-Ramirez S."/>
            <person name="Szollosi G.J."/>
            <person name="Szarkandi J.G."/>
            <person name="Papp V."/>
            <person name="Albert L."/>
            <person name="Andreopoulos W."/>
            <person name="Angelini C."/>
            <person name="Antonin V."/>
            <person name="Barry K.W."/>
            <person name="Bougher N.L."/>
            <person name="Buchanan P."/>
            <person name="Buyck B."/>
            <person name="Bense V."/>
            <person name="Catcheside P."/>
            <person name="Chovatia M."/>
            <person name="Cooper J."/>
            <person name="Damon W."/>
            <person name="Desjardin D."/>
            <person name="Finy P."/>
            <person name="Geml J."/>
            <person name="Haridas S."/>
            <person name="Hughes K."/>
            <person name="Justo A."/>
            <person name="Karasinski D."/>
            <person name="Kautmanova I."/>
            <person name="Kiss B."/>
            <person name="Kocsube S."/>
            <person name="Kotiranta H."/>
            <person name="LaButti K.M."/>
            <person name="Lechner B.E."/>
            <person name="Liimatainen K."/>
            <person name="Lipzen A."/>
            <person name="Lukacs Z."/>
            <person name="Mihaltcheva S."/>
            <person name="Morgado L.N."/>
            <person name="Niskanen T."/>
            <person name="Noordeloos M.E."/>
            <person name="Ohm R.A."/>
            <person name="Ortiz-Santana B."/>
            <person name="Ovrebo C."/>
            <person name="Racz N."/>
            <person name="Riley R."/>
            <person name="Savchenko A."/>
            <person name="Shiryaev A."/>
            <person name="Soop K."/>
            <person name="Spirin V."/>
            <person name="Szebenyi C."/>
            <person name="Tomsovsky M."/>
            <person name="Tulloss R.E."/>
            <person name="Uehling J."/>
            <person name="Grigoriev I.V."/>
            <person name="Vagvolgyi C."/>
            <person name="Papp T."/>
            <person name="Martin F.M."/>
            <person name="Miettinen O."/>
            <person name="Hibbett D.S."/>
            <person name="Nagy L.G."/>
        </authorList>
    </citation>
    <scope>NUCLEOTIDE SEQUENCE [LARGE SCALE GENOMIC DNA]</scope>
    <source>
        <strain evidence="1 2">OMC1185</strain>
    </source>
</reference>
<protein>
    <submittedName>
        <fullName evidence="1">NAD(P)-binding protein</fullName>
    </submittedName>
</protein>
<dbReference type="Pfam" id="PF00106">
    <property type="entry name" value="adh_short"/>
    <property type="match status" value="1"/>
</dbReference>
<gene>
    <name evidence="1" type="ORF">OE88DRAFT_1667939</name>
</gene>
<proteinExistence type="predicted"/>
<sequence>MVFYVVTGASRGIGLEFVNQLSSNPENQVFALVRNKNTATKLADINRPNVHVLQADITDSKALLDAAAEVARVTGGKLDVLINNAALVPAGRAQGGIRGYPPEAQDELARDLRESFEVNVVGVVLTTNAFLPLIQKGTAKKVITISSGLADLDSTLEVEVTATAPYAITKAATNMTVAKYAVDYKKDGIAFLALTPGVVDTSSTAPPGAEQPSPEDMQQTMELAGRFQKKYPHWKGPMTPQESVRHMMEVIDNLTVEKSGQFISHLGSKQWL</sequence>
<dbReference type="GO" id="GO:0016616">
    <property type="term" value="F:oxidoreductase activity, acting on the CH-OH group of donors, NAD or NADP as acceptor"/>
    <property type="evidence" value="ECO:0007669"/>
    <property type="project" value="TreeGrafter"/>
</dbReference>
<dbReference type="CDD" id="cd05325">
    <property type="entry name" value="carb_red_sniffer_like_SDR_c"/>
    <property type="match status" value="1"/>
</dbReference>
<dbReference type="InterPro" id="IPR002347">
    <property type="entry name" value="SDR_fam"/>
</dbReference>
<dbReference type="InterPro" id="IPR036291">
    <property type="entry name" value="NAD(P)-bd_dom_sf"/>
</dbReference>